<organism evidence="1 2">
    <name type="scientific">Carpediemonas membranifera</name>
    <dbReference type="NCBI Taxonomy" id="201153"/>
    <lineage>
        <taxon>Eukaryota</taxon>
        <taxon>Metamonada</taxon>
        <taxon>Carpediemonas-like organisms</taxon>
        <taxon>Carpediemonas</taxon>
    </lineage>
</organism>
<dbReference type="GO" id="GO:0006364">
    <property type="term" value="P:rRNA processing"/>
    <property type="evidence" value="ECO:0007669"/>
    <property type="project" value="InterPro"/>
</dbReference>
<evidence type="ECO:0000313" key="1">
    <source>
        <dbReference type="EMBL" id="KAG9391691.1"/>
    </source>
</evidence>
<protein>
    <submittedName>
        <fullName evidence="1">Uncharacterized protein</fullName>
    </submittedName>
</protein>
<evidence type="ECO:0000313" key="2">
    <source>
        <dbReference type="Proteomes" id="UP000717585"/>
    </source>
</evidence>
<comment type="caution">
    <text evidence="1">The sequence shown here is derived from an EMBL/GenBank/DDBJ whole genome shotgun (WGS) entry which is preliminary data.</text>
</comment>
<dbReference type="Proteomes" id="UP000717585">
    <property type="component" value="Unassembled WGS sequence"/>
</dbReference>
<accession>A0A8J6E0D6</accession>
<reference evidence="1" key="1">
    <citation type="submission" date="2021-05" db="EMBL/GenBank/DDBJ databases">
        <title>A free-living protist that lacks canonical eukaryotic 1 DNA replication and segregation systems.</title>
        <authorList>
            <person name="Salas-Leiva D.E."/>
            <person name="Tromer E.C."/>
            <person name="Curtis B.A."/>
            <person name="Jerlstrom-Hultqvist J."/>
            <person name="Kolisko M."/>
            <person name="Yi Z."/>
            <person name="Salas-Leiva J.S."/>
            <person name="Gallot-Lavallee L."/>
            <person name="Kops G.J.P.L."/>
            <person name="Archibald J.M."/>
            <person name="Simpson A.G.B."/>
            <person name="Roger A.J."/>
        </authorList>
    </citation>
    <scope>NUCLEOTIDE SEQUENCE</scope>
    <source>
        <strain evidence="1">BICM</strain>
    </source>
</reference>
<gene>
    <name evidence="1" type="ORF">J8273_6467</name>
</gene>
<proteinExistence type="predicted"/>
<keyword evidence="2" id="KW-1185">Reference proteome</keyword>
<name>A0A8J6E0D6_9EUKA</name>
<dbReference type="EMBL" id="JAHDYR010000053">
    <property type="protein sequence ID" value="KAG9391691.1"/>
    <property type="molecule type" value="Genomic_DNA"/>
</dbReference>
<dbReference type="AlphaFoldDB" id="A0A8J6E0D6"/>
<sequence>MANEGEKVQEQPVAEKKEVQVLSVMNSILSRPEDKSRQEKIKKAKKAEDDKVFESLVRKEISMERRQKRESVHKRLEAHLNPQEVNHHKTALKGVLRLFTAIQQRRREVLGTGAI</sequence>